<keyword evidence="4" id="KW-1003">Cell membrane</keyword>
<evidence type="ECO:0000256" key="4">
    <source>
        <dbReference type="ARBA" id="ARBA00022475"/>
    </source>
</evidence>
<comment type="subcellular location">
    <subcellularLocation>
        <location evidence="1">Membrane</location>
        <topology evidence="1">Single-pass membrane protein</topology>
    </subcellularLocation>
</comment>
<evidence type="ECO:0000256" key="1">
    <source>
        <dbReference type="ARBA" id="ARBA00004167"/>
    </source>
</evidence>
<dbReference type="EMBL" id="JADZLT010000053">
    <property type="protein sequence ID" value="MBH0239152.1"/>
    <property type="molecule type" value="Genomic_DNA"/>
</dbReference>
<evidence type="ECO:0000313" key="7">
    <source>
        <dbReference type="EMBL" id="MBH0239152.1"/>
    </source>
</evidence>
<evidence type="ECO:0000313" key="8">
    <source>
        <dbReference type="Proteomes" id="UP000631694"/>
    </source>
</evidence>
<evidence type="ECO:0000256" key="5">
    <source>
        <dbReference type="ARBA" id="ARBA00022734"/>
    </source>
</evidence>
<evidence type="ECO:0000256" key="3">
    <source>
        <dbReference type="ARBA" id="ARBA00020552"/>
    </source>
</evidence>
<dbReference type="GO" id="GO:0016020">
    <property type="term" value="C:membrane"/>
    <property type="evidence" value="ECO:0007669"/>
    <property type="project" value="UniProtKB-SubCell"/>
</dbReference>
<comment type="caution">
    <text evidence="7">The sequence shown here is derived from an EMBL/GenBank/DDBJ whole genome shotgun (WGS) entry which is preliminary data.</text>
</comment>
<dbReference type="Proteomes" id="UP000631694">
    <property type="component" value="Unassembled WGS sequence"/>
</dbReference>
<dbReference type="AlphaFoldDB" id="A0A931MZ62"/>
<dbReference type="Pfam" id="PF07886">
    <property type="entry name" value="BA14K"/>
    <property type="match status" value="1"/>
</dbReference>
<keyword evidence="5" id="KW-0430">Lectin</keyword>
<evidence type="ECO:0000256" key="6">
    <source>
        <dbReference type="ARBA" id="ARBA00025321"/>
    </source>
</evidence>
<keyword evidence="4" id="KW-0472">Membrane</keyword>
<comment type="similarity">
    <text evidence="2">Belongs to the BA14k family.</text>
</comment>
<protein>
    <recommendedName>
        <fullName evidence="3">Lectin-like protein BA14k</fullName>
    </recommendedName>
</protein>
<evidence type="ECO:0000256" key="2">
    <source>
        <dbReference type="ARBA" id="ARBA00010270"/>
    </source>
</evidence>
<proteinExistence type="inferred from homology"/>
<comment type="function">
    <text evidence="6">Has immunoglobulin-binding and hemagglutination properties, and can bind to mannose. Essential for virulence. May be involved in LPS biosynthesis or polysaccharide transport.</text>
</comment>
<gene>
    <name evidence="7" type="ORF">I5731_15100</name>
</gene>
<dbReference type="GO" id="GO:0030246">
    <property type="term" value="F:carbohydrate binding"/>
    <property type="evidence" value="ECO:0007669"/>
    <property type="project" value="UniProtKB-KW"/>
</dbReference>
<organism evidence="7 8">
    <name type="scientific">Methylobrevis albus</name>
    <dbReference type="NCBI Taxonomy" id="2793297"/>
    <lineage>
        <taxon>Bacteria</taxon>
        <taxon>Pseudomonadati</taxon>
        <taxon>Pseudomonadota</taxon>
        <taxon>Alphaproteobacteria</taxon>
        <taxon>Hyphomicrobiales</taxon>
        <taxon>Pleomorphomonadaceae</taxon>
        <taxon>Methylobrevis</taxon>
    </lineage>
</organism>
<reference evidence="7" key="1">
    <citation type="submission" date="2020-12" db="EMBL/GenBank/DDBJ databases">
        <title>Methylobrevis albus sp. nov., isolated from fresh water lack sediment.</title>
        <authorList>
            <person name="Zou Q."/>
        </authorList>
    </citation>
    <scope>NUCLEOTIDE SEQUENCE</scope>
    <source>
        <strain evidence="7">L22</strain>
    </source>
</reference>
<sequence>MSKAAGRRVVRGVSSLLVVALAATGMSLVSAPLTVSSAEARDQWRRYPDQHRYYDNRRYNHRRHYDSGAVVGAGVAGLAVGALLGTALAAPPRYAPPPVTYVAPPPPPVYYEAPPVYYQAPPVVYSSAPPAGGYPAYSAGWYSYCESRYRSFDPQSGTFVGYDGMRHFCQ</sequence>
<keyword evidence="8" id="KW-1185">Reference proteome</keyword>
<name>A0A931MZ62_9HYPH</name>
<accession>A0A931MZ62</accession>
<dbReference type="InterPro" id="IPR012413">
    <property type="entry name" value="BA14K"/>
</dbReference>